<protein>
    <submittedName>
        <fullName evidence="2">Uncharacterized protein</fullName>
    </submittedName>
</protein>
<dbReference type="AlphaFoldDB" id="A0AAE0N6T0"/>
<evidence type="ECO:0000313" key="3">
    <source>
        <dbReference type="Proteomes" id="UP001285441"/>
    </source>
</evidence>
<comment type="caution">
    <text evidence="2">The sequence shown here is derived from an EMBL/GenBank/DDBJ whole genome shotgun (WGS) entry which is preliminary data.</text>
</comment>
<accession>A0AAE0N6T0</accession>
<reference evidence="2" key="1">
    <citation type="journal article" date="2023" name="Mol. Phylogenet. Evol.">
        <title>Genome-scale phylogeny and comparative genomics of the fungal order Sordariales.</title>
        <authorList>
            <person name="Hensen N."/>
            <person name="Bonometti L."/>
            <person name="Westerberg I."/>
            <person name="Brannstrom I.O."/>
            <person name="Guillou S."/>
            <person name="Cros-Aarteil S."/>
            <person name="Calhoun S."/>
            <person name="Haridas S."/>
            <person name="Kuo A."/>
            <person name="Mondo S."/>
            <person name="Pangilinan J."/>
            <person name="Riley R."/>
            <person name="LaButti K."/>
            <person name="Andreopoulos B."/>
            <person name="Lipzen A."/>
            <person name="Chen C."/>
            <person name="Yan M."/>
            <person name="Daum C."/>
            <person name="Ng V."/>
            <person name="Clum A."/>
            <person name="Steindorff A."/>
            <person name="Ohm R.A."/>
            <person name="Martin F."/>
            <person name="Silar P."/>
            <person name="Natvig D.O."/>
            <person name="Lalanne C."/>
            <person name="Gautier V."/>
            <person name="Ament-Velasquez S.L."/>
            <person name="Kruys A."/>
            <person name="Hutchinson M.I."/>
            <person name="Powell A.J."/>
            <person name="Barry K."/>
            <person name="Miller A.N."/>
            <person name="Grigoriev I.V."/>
            <person name="Debuchy R."/>
            <person name="Gladieux P."/>
            <person name="Hiltunen Thoren M."/>
            <person name="Johannesson H."/>
        </authorList>
    </citation>
    <scope>NUCLEOTIDE SEQUENCE</scope>
    <source>
        <strain evidence="2">CBS 232.78</strain>
    </source>
</reference>
<gene>
    <name evidence="2" type="ORF">B0H63DRAFT_293332</name>
</gene>
<reference evidence="2" key="2">
    <citation type="submission" date="2023-06" db="EMBL/GenBank/DDBJ databases">
        <authorList>
            <consortium name="Lawrence Berkeley National Laboratory"/>
            <person name="Haridas S."/>
            <person name="Hensen N."/>
            <person name="Bonometti L."/>
            <person name="Westerberg I."/>
            <person name="Brannstrom I.O."/>
            <person name="Guillou S."/>
            <person name="Cros-Aarteil S."/>
            <person name="Calhoun S."/>
            <person name="Kuo A."/>
            <person name="Mondo S."/>
            <person name="Pangilinan J."/>
            <person name="Riley R."/>
            <person name="LaButti K."/>
            <person name="Andreopoulos B."/>
            <person name="Lipzen A."/>
            <person name="Chen C."/>
            <person name="Yanf M."/>
            <person name="Daum C."/>
            <person name="Ng V."/>
            <person name="Clum A."/>
            <person name="Steindorff A."/>
            <person name="Ohm R."/>
            <person name="Martin F."/>
            <person name="Silar P."/>
            <person name="Natvig D."/>
            <person name="Lalanne C."/>
            <person name="Gautier V."/>
            <person name="Ament-velasquez S.L."/>
            <person name="Kruys A."/>
            <person name="Hutchinson M.I."/>
            <person name="Powell A.J."/>
            <person name="Barry K."/>
            <person name="Miller A.N."/>
            <person name="Grigoriev I.V."/>
            <person name="Debuchy R."/>
            <person name="Gladieux P."/>
            <person name="Thoren M.H."/>
            <person name="Johannesson H."/>
        </authorList>
    </citation>
    <scope>NUCLEOTIDE SEQUENCE</scope>
    <source>
        <strain evidence="2">CBS 232.78</strain>
    </source>
</reference>
<dbReference type="Proteomes" id="UP001285441">
    <property type="component" value="Unassembled WGS sequence"/>
</dbReference>
<feature type="chain" id="PRO_5042283309" evidence="1">
    <location>
        <begin position="24"/>
        <end position="99"/>
    </location>
</feature>
<sequence length="99" mass="10605">MTDGTGVLGLALVLWHMPGYDWCVVKFGYVSAFAELPTGMQAARSGNILPKLGGLGASRTELGDCWVVRTEEELGRVQGSDGVCDAKHKFAAGCNLFIW</sequence>
<keyword evidence="1" id="KW-0732">Signal</keyword>
<name>A0AAE0N6T0_9PEZI</name>
<keyword evidence="3" id="KW-1185">Reference proteome</keyword>
<evidence type="ECO:0000256" key="1">
    <source>
        <dbReference type="SAM" id="SignalP"/>
    </source>
</evidence>
<dbReference type="EMBL" id="JAULSW010000008">
    <property type="protein sequence ID" value="KAK3372375.1"/>
    <property type="molecule type" value="Genomic_DNA"/>
</dbReference>
<evidence type="ECO:0000313" key="2">
    <source>
        <dbReference type="EMBL" id="KAK3372375.1"/>
    </source>
</evidence>
<proteinExistence type="predicted"/>
<feature type="signal peptide" evidence="1">
    <location>
        <begin position="1"/>
        <end position="23"/>
    </location>
</feature>
<organism evidence="2 3">
    <name type="scientific">Podospora didyma</name>
    <dbReference type="NCBI Taxonomy" id="330526"/>
    <lineage>
        <taxon>Eukaryota</taxon>
        <taxon>Fungi</taxon>
        <taxon>Dikarya</taxon>
        <taxon>Ascomycota</taxon>
        <taxon>Pezizomycotina</taxon>
        <taxon>Sordariomycetes</taxon>
        <taxon>Sordariomycetidae</taxon>
        <taxon>Sordariales</taxon>
        <taxon>Podosporaceae</taxon>
        <taxon>Podospora</taxon>
    </lineage>
</organism>